<dbReference type="Pfam" id="PF02906">
    <property type="entry name" value="Fe_hyd_lg_C"/>
    <property type="match status" value="1"/>
</dbReference>
<dbReference type="Gene3D" id="3.40.50.1780">
    <property type="match status" value="1"/>
</dbReference>
<dbReference type="PANTHER" id="PTHR11615">
    <property type="entry name" value="NITRATE, FORMATE, IRON DEHYDROGENASE"/>
    <property type="match status" value="1"/>
</dbReference>
<evidence type="ECO:0000256" key="1">
    <source>
        <dbReference type="ARBA" id="ARBA00006596"/>
    </source>
</evidence>
<keyword evidence="2" id="KW-0004">4Fe-4S</keyword>
<sequence length="586" mass="62877">MSAILSAEDLNDFISPGVACIKPVETLPAQRPDSEKTTNPYEVITEDQLAAQGGGNTTNAQISLTDCLACSGCVTSAEAVLVSLQSHEEVLSTLDKYPELSWQEAQQDPSGSKAGKIFVATVSPQTRASIAATYGVSERQAGHMIEQLLRGPQGVKSGGQHGSGFTWVLDSNTVRELCHEAGVQEVLNATKPAGPTKEDMPKKPVLASSCPGWICYAEKTHPHVLPHLSRLKSPQAMAGTMIKSVLHRKFGVAPDRIWHVAVMPCFDKKLEASREELTDVRWQPGSTEKRGVRDVDCVITARELVMLADSRGIRMPNLPRTPVLATQVAFPDAQLDKFLFPYGRRRPLHQQLSGGSSGGYAYHILQTVQQQTPGSQIRTVRGRNIDVVDYILVRGEETIMKTARYYGFRNIQNLVRGLRPAKASRLPGSRMNRPGAPGGAKAGGFIDYAYVEVMACPGGCTNGGGQIKASDVASMRGLADPGQRVGPAEQKQWLAQVDEAYFSSESASEDGGDGAINVDDPALGNGNSSTGDVKQVLQHWSSVTGVDVDKLVLTSYRAVESDVGKEKPTDDMQQVAGLAASIGGGW</sequence>
<keyword evidence="5" id="KW-0411">Iron-sulfur</keyword>
<name>A0A5N6KQY6_9ROSI</name>
<accession>A0A5N6KQY6</accession>
<dbReference type="InterPro" id="IPR009016">
    <property type="entry name" value="Fe_hydrogenase"/>
</dbReference>
<gene>
    <name evidence="9" type="ORF">FH972_021998</name>
</gene>
<evidence type="ECO:0000256" key="2">
    <source>
        <dbReference type="ARBA" id="ARBA00022485"/>
    </source>
</evidence>
<evidence type="ECO:0000313" key="9">
    <source>
        <dbReference type="EMBL" id="KAB8339062.1"/>
    </source>
</evidence>
<dbReference type="Proteomes" id="UP000327013">
    <property type="component" value="Unassembled WGS sequence"/>
</dbReference>
<dbReference type="GO" id="GO:0051539">
    <property type="term" value="F:4 iron, 4 sulfur cluster binding"/>
    <property type="evidence" value="ECO:0007669"/>
    <property type="project" value="UniProtKB-KW"/>
</dbReference>
<keyword evidence="3" id="KW-0479">Metal-binding</keyword>
<keyword evidence="4" id="KW-0408">Iron</keyword>
<dbReference type="AlphaFoldDB" id="A0A5N6KQY6"/>
<feature type="domain" description="Iron hydrogenase large subunit C-terminal" evidence="8">
    <location>
        <begin position="116"/>
        <end position="464"/>
    </location>
</feature>
<dbReference type="EMBL" id="VIBQ01000010">
    <property type="protein sequence ID" value="KAB8339062.1"/>
    <property type="molecule type" value="Genomic_DNA"/>
</dbReference>
<organism evidence="9 10">
    <name type="scientific">Carpinus fangiana</name>
    <dbReference type="NCBI Taxonomy" id="176857"/>
    <lineage>
        <taxon>Eukaryota</taxon>
        <taxon>Viridiplantae</taxon>
        <taxon>Streptophyta</taxon>
        <taxon>Embryophyta</taxon>
        <taxon>Tracheophyta</taxon>
        <taxon>Spermatophyta</taxon>
        <taxon>Magnoliopsida</taxon>
        <taxon>eudicotyledons</taxon>
        <taxon>Gunneridae</taxon>
        <taxon>Pentapetalae</taxon>
        <taxon>rosids</taxon>
        <taxon>fabids</taxon>
        <taxon>Fagales</taxon>
        <taxon>Betulaceae</taxon>
        <taxon>Carpinus</taxon>
    </lineage>
</organism>
<dbReference type="Gene3D" id="3.40.950.10">
    <property type="entry name" value="Fe-only Hydrogenase (Larger Subunit), Chain L, domain 3"/>
    <property type="match status" value="1"/>
</dbReference>
<evidence type="ECO:0000256" key="7">
    <source>
        <dbReference type="ARBA" id="ARBA00031269"/>
    </source>
</evidence>
<evidence type="ECO:0000256" key="5">
    <source>
        <dbReference type="ARBA" id="ARBA00023014"/>
    </source>
</evidence>
<evidence type="ECO:0000256" key="4">
    <source>
        <dbReference type="ARBA" id="ARBA00023004"/>
    </source>
</evidence>
<reference evidence="9 10" key="1">
    <citation type="submission" date="2019-06" db="EMBL/GenBank/DDBJ databases">
        <title>A chromosomal-level reference genome of Carpinus fangiana (Coryloideae, Betulaceae).</title>
        <authorList>
            <person name="Yang X."/>
            <person name="Wang Z."/>
            <person name="Zhang L."/>
            <person name="Hao G."/>
            <person name="Liu J."/>
            <person name="Yang Y."/>
        </authorList>
    </citation>
    <scope>NUCLEOTIDE SEQUENCE [LARGE SCALE GENOMIC DNA]</scope>
    <source>
        <strain evidence="9">Cfa_2016G</strain>
        <tissue evidence="9">Leaf</tissue>
    </source>
</reference>
<dbReference type="GO" id="GO:0046872">
    <property type="term" value="F:metal ion binding"/>
    <property type="evidence" value="ECO:0007669"/>
    <property type="project" value="UniProtKB-KW"/>
</dbReference>
<protein>
    <recommendedName>
        <fullName evidence="7">Nuclear architecture-related protein 1</fullName>
    </recommendedName>
</protein>
<evidence type="ECO:0000259" key="8">
    <source>
        <dbReference type="Pfam" id="PF02906"/>
    </source>
</evidence>
<comment type="function">
    <text evidence="6">Component of the cytosolic Fe/S protein assembly machinery. Required for maturation of extramitochondrial Fe/S proteins. May play a role in the transfer of pre-assembled Fe/S clusters to target apoproteins.</text>
</comment>
<evidence type="ECO:0000256" key="6">
    <source>
        <dbReference type="ARBA" id="ARBA00025099"/>
    </source>
</evidence>
<dbReference type="OrthoDB" id="10253113at2759"/>
<comment type="similarity">
    <text evidence="1">Belongs to the NARF family.</text>
</comment>
<dbReference type="SUPFAM" id="SSF53920">
    <property type="entry name" value="Fe-only hydrogenase"/>
    <property type="match status" value="1"/>
</dbReference>
<keyword evidence="10" id="KW-1185">Reference proteome</keyword>
<comment type="caution">
    <text evidence="9">The sequence shown here is derived from an EMBL/GenBank/DDBJ whole genome shotgun (WGS) entry which is preliminary data.</text>
</comment>
<dbReference type="InterPro" id="IPR004108">
    <property type="entry name" value="Fe_hydrogenase_lsu_C"/>
</dbReference>
<dbReference type="FunFam" id="3.40.50.1780:FF:000004">
    <property type="entry name" value="Cytosolic Fe-S cluster assembly factor nar1"/>
    <property type="match status" value="1"/>
</dbReference>
<evidence type="ECO:0000256" key="3">
    <source>
        <dbReference type="ARBA" id="ARBA00022723"/>
    </source>
</evidence>
<evidence type="ECO:0000313" key="10">
    <source>
        <dbReference type="Proteomes" id="UP000327013"/>
    </source>
</evidence>
<dbReference type="InterPro" id="IPR050340">
    <property type="entry name" value="Cytosolic_Fe-S_CAF"/>
</dbReference>
<dbReference type="FunFam" id="3.30.70.20:FF:000042">
    <property type="entry name" value="Cytosolic Fe-S cluster assembly factor NAR1"/>
    <property type="match status" value="1"/>
</dbReference>
<proteinExistence type="inferred from homology"/>